<feature type="region of interest" description="Disordered" evidence="2">
    <location>
        <begin position="56"/>
        <end position="81"/>
    </location>
</feature>
<evidence type="ECO:0000256" key="1">
    <source>
        <dbReference type="PROSITE-ProRule" id="PRU00723"/>
    </source>
</evidence>
<feature type="compositionally biased region" description="Pro residues" evidence="2">
    <location>
        <begin position="12"/>
        <end position="33"/>
    </location>
</feature>
<dbReference type="InterPro" id="IPR000571">
    <property type="entry name" value="Znf_CCCH"/>
</dbReference>
<evidence type="ECO:0000256" key="2">
    <source>
        <dbReference type="SAM" id="MobiDB-lite"/>
    </source>
</evidence>
<keyword evidence="5" id="KW-1185">Reference proteome</keyword>
<proteinExistence type="predicted"/>
<dbReference type="Proteomes" id="UP000799757">
    <property type="component" value="Unassembled WGS sequence"/>
</dbReference>
<keyword evidence="1" id="KW-0479">Metal-binding</keyword>
<evidence type="ECO:0000313" key="5">
    <source>
        <dbReference type="Proteomes" id="UP000799757"/>
    </source>
</evidence>
<reference evidence="4" key="1">
    <citation type="journal article" date="2020" name="Stud. Mycol.">
        <title>101 Dothideomycetes genomes: a test case for predicting lifestyles and emergence of pathogens.</title>
        <authorList>
            <person name="Haridas S."/>
            <person name="Albert R."/>
            <person name="Binder M."/>
            <person name="Bloem J."/>
            <person name="Labutti K."/>
            <person name="Salamov A."/>
            <person name="Andreopoulos B."/>
            <person name="Baker S."/>
            <person name="Barry K."/>
            <person name="Bills G."/>
            <person name="Bluhm B."/>
            <person name="Cannon C."/>
            <person name="Castanera R."/>
            <person name="Culley D."/>
            <person name="Daum C."/>
            <person name="Ezra D."/>
            <person name="Gonzalez J."/>
            <person name="Henrissat B."/>
            <person name="Kuo A."/>
            <person name="Liang C."/>
            <person name="Lipzen A."/>
            <person name="Lutzoni F."/>
            <person name="Magnuson J."/>
            <person name="Mondo S."/>
            <person name="Nolan M."/>
            <person name="Ohm R."/>
            <person name="Pangilinan J."/>
            <person name="Park H.-J."/>
            <person name="Ramirez L."/>
            <person name="Alfaro M."/>
            <person name="Sun H."/>
            <person name="Tritt A."/>
            <person name="Yoshinaga Y."/>
            <person name="Zwiers L.-H."/>
            <person name="Turgeon B."/>
            <person name="Goodwin S."/>
            <person name="Spatafora J."/>
            <person name="Crous P."/>
            <person name="Grigoriev I."/>
        </authorList>
    </citation>
    <scope>NUCLEOTIDE SEQUENCE</scope>
    <source>
        <strain evidence="4">CBS 109.77</strain>
    </source>
</reference>
<dbReference type="EMBL" id="MU002400">
    <property type="protein sequence ID" value="KAF2786823.1"/>
    <property type="molecule type" value="Genomic_DNA"/>
</dbReference>
<organism evidence="4 5">
    <name type="scientific">Melanomma pulvis-pyrius CBS 109.77</name>
    <dbReference type="NCBI Taxonomy" id="1314802"/>
    <lineage>
        <taxon>Eukaryota</taxon>
        <taxon>Fungi</taxon>
        <taxon>Dikarya</taxon>
        <taxon>Ascomycota</taxon>
        <taxon>Pezizomycotina</taxon>
        <taxon>Dothideomycetes</taxon>
        <taxon>Pleosporomycetidae</taxon>
        <taxon>Pleosporales</taxon>
        <taxon>Melanommataceae</taxon>
        <taxon>Melanomma</taxon>
    </lineage>
</organism>
<dbReference type="AlphaFoldDB" id="A0A6A6WS98"/>
<feature type="region of interest" description="Disordered" evidence="2">
    <location>
        <begin position="1"/>
        <end position="33"/>
    </location>
</feature>
<evidence type="ECO:0000259" key="3">
    <source>
        <dbReference type="PROSITE" id="PS50103"/>
    </source>
</evidence>
<feature type="zinc finger region" description="C3H1-type" evidence="1">
    <location>
        <begin position="122"/>
        <end position="144"/>
    </location>
</feature>
<keyword evidence="1" id="KW-0863">Zinc-finger</keyword>
<keyword evidence="1" id="KW-0862">Zinc</keyword>
<feature type="domain" description="C3H1-type" evidence="3">
    <location>
        <begin position="122"/>
        <end position="144"/>
    </location>
</feature>
<evidence type="ECO:0000313" key="4">
    <source>
        <dbReference type="EMBL" id="KAF2786823.1"/>
    </source>
</evidence>
<protein>
    <recommendedName>
        <fullName evidence="3">C3H1-type domain-containing protein</fullName>
    </recommendedName>
</protein>
<sequence length="189" mass="19464">MRSPKKTAATPAPVPAPVPVRGPVRAPFPGPGPGPAYTSVYGSPFGSAYGSTYASAPAPAPAPAPARAPAPAPAPAPARAPAPVPRVVTCIRCHLYWWNDTCDGREPCNNCQADGAGCVHPKCDSFAAGTCKRGDKCKRAHEGDNFDSLDDFRKTLKRVGKKTDTRLVAPSVRAREMSAAGASGSGRSG</sequence>
<dbReference type="Pfam" id="PF00642">
    <property type="entry name" value="zf-CCCH"/>
    <property type="match status" value="1"/>
</dbReference>
<dbReference type="GO" id="GO:0008270">
    <property type="term" value="F:zinc ion binding"/>
    <property type="evidence" value="ECO:0007669"/>
    <property type="project" value="UniProtKB-KW"/>
</dbReference>
<accession>A0A6A6WS98</accession>
<feature type="compositionally biased region" description="Pro residues" evidence="2">
    <location>
        <begin position="58"/>
        <end position="81"/>
    </location>
</feature>
<gene>
    <name evidence="4" type="ORF">K505DRAFT_330076</name>
</gene>
<dbReference type="OrthoDB" id="3797204at2759"/>
<dbReference type="PROSITE" id="PS50103">
    <property type="entry name" value="ZF_C3H1"/>
    <property type="match status" value="1"/>
</dbReference>
<name>A0A6A6WS98_9PLEO</name>